<proteinExistence type="predicted"/>
<dbReference type="EMBL" id="JADKRP010000005">
    <property type="protein sequence ID" value="MBF4632591.1"/>
    <property type="molecule type" value="Genomic_DNA"/>
</dbReference>
<dbReference type="Proteomes" id="UP000634579">
    <property type="component" value="Unassembled WGS sequence"/>
</dbReference>
<evidence type="ECO:0000313" key="2">
    <source>
        <dbReference type="Proteomes" id="UP000634579"/>
    </source>
</evidence>
<name>A0A8I0SD47_9MICO</name>
<keyword evidence="2" id="KW-1185">Reference proteome</keyword>
<reference evidence="1 2" key="1">
    <citation type="submission" date="2020-10" db="EMBL/GenBank/DDBJ databases">
        <title>Draft genome sequences of plant-associated actinobacteria.</title>
        <authorList>
            <person name="Tarlachkov S.V."/>
            <person name="Starodumova I.P."/>
            <person name="Dorofeeva L.V."/>
            <person name="Prisyazhnaya N.V."/>
            <person name="Roubtsova T.V."/>
            <person name="Chizhov V.N."/>
            <person name="Nadler S.A."/>
            <person name="Subbotin S.A."/>
            <person name="Evtushenko L.I."/>
        </authorList>
    </citation>
    <scope>NUCLEOTIDE SEQUENCE [LARGE SCALE GENOMIC DNA]</scope>
    <source>
        <strain evidence="1 2">VKM Ac-2886</strain>
    </source>
</reference>
<gene>
    <name evidence="1" type="ORF">ITJ42_15330</name>
</gene>
<sequence length="132" mass="14438">MKTLPSDVLQAVDVRVQPDGLEVIFHSNVPQPLIASGHTVEYGISLSGADRMIRRDFIVEMTVDTTRIAIEDPMTATDAEVNASHVTIAPSSVTAFFPDEQLVPYIDSLTAFSVIDGTDVDVMFDVTFPKRL</sequence>
<dbReference type="AlphaFoldDB" id="A0A8I0SD47"/>
<accession>A0A8I0SD47</accession>
<dbReference type="RefSeq" id="WP_194676166.1">
    <property type="nucleotide sequence ID" value="NZ_JADKRP010000005.1"/>
</dbReference>
<protein>
    <submittedName>
        <fullName evidence="1">Uncharacterized protein</fullName>
    </submittedName>
</protein>
<evidence type="ECO:0000313" key="1">
    <source>
        <dbReference type="EMBL" id="MBF4632591.1"/>
    </source>
</evidence>
<comment type="caution">
    <text evidence="1">The sequence shown here is derived from an EMBL/GenBank/DDBJ whole genome shotgun (WGS) entry which is preliminary data.</text>
</comment>
<organism evidence="1 2">
    <name type="scientific">Clavibacter phaseoli</name>
    <dbReference type="NCBI Taxonomy" id="1734031"/>
    <lineage>
        <taxon>Bacteria</taxon>
        <taxon>Bacillati</taxon>
        <taxon>Actinomycetota</taxon>
        <taxon>Actinomycetes</taxon>
        <taxon>Micrococcales</taxon>
        <taxon>Microbacteriaceae</taxon>
        <taxon>Clavibacter</taxon>
    </lineage>
</organism>